<accession>A0A1F7VC33</accession>
<evidence type="ECO:0000313" key="2">
    <source>
        <dbReference type="EMBL" id="OGL87991.1"/>
    </source>
</evidence>
<comment type="caution">
    <text evidence="2">The sequence shown here is derived from an EMBL/GenBank/DDBJ whole genome shotgun (WGS) entry which is preliminary data.</text>
</comment>
<organism evidence="2 3">
    <name type="scientific">Candidatus Uhrbacteria bacterium RIFCSPLOWO2_02_FULL_48_18</name>
    <dbReference type="NCBI Taxonomy" id="1802408"/>
    <lineage>
        <taxon>Bacteria</taxon>
        <taxon>Candidatus Uhriibacteriota</taxon>
    </lineage>
</organism>
<name>A0A1F7VC33_9BACT</name>
<evidence type="ECO:0000256" key="1">
    <source>
        <dbReference type="SAM" id="SignalP"/>
    </source>
</evidence>
<dbReference type="EMBL" id="MGEQ01000002">
    <property type="protein sequence ID" value="OGL87991.1"/>
    <property type="molecule type" value="Genomic_DNA"/>
</dbReference>
<dbReference type="AlphaFoldDB" id="A0A1F7VC33"/>
<reference evidence="2 3" key="1">
    <citation type="journal article" date="2016" name="Nat. Commun.">
        <title>Thousands of microbial genomes shed light on interconnected biogeochemical processes in an aquifer system.</title>
        <authorList>
            <person name="Anantharaman K."/>
            <person name="Brown C.T."/>
            <person name="Hug L.A."/>
            <person name="Sharon I."/>
            <person name="Castelle C.J."/>
            <person name="Probst A.J."/>
            <person name="Thomas B.C."/>
            <person name="Singh A."/>
            <person name="Wilkins M.J."/>
            <person name="Karaoz U."/>
            <person name="Brodie E.L."/>
            <person name="Williams K.H."/>
            <person name="Hubbard S.S."/>
            <person name="Banfield J.F."/>
        </authorList>
    </citation>
    <scope>NUCLEOTIDE SEQUENCE [LARGE SCALE GENOMIC DNA]</scope>
</reference>
<evidence type="ECO:0000313" key="3">
    <source>
        <dbReference type="Proteomes" id="UP000176593"/>
    </source>
</evidence>
<feature type="signal peptide" evidence="1">
    <location>
        <begin position="1"/>
        <end position="24"/>
    </location>
</feature>
<keyword evidence="1" id="KW-0732">Signal</keyword>
<protein>
    <submittedName>
        <fullName evidence="2">Uncharacterized protein</fullName>
    </submittedName>
</protein>
<feature type="chain" id="PRO_5009533252" evidence="1">
    <location>
        <begin position="25"/>
        <end position="340"/>
    </location>
</feature>
<dbReference type="Proteomes" id="UP000176593">
    <property type="component" value="Unassembled WGS sequence"/>
</dbReference>
<gene>
    <name evidence="2" type="ORF">A3I41_02685</name>
</gene>
<sequence>MNKAMGLLIFIAILTTSIPTVVLAAPQAPSPEHLLSDADMTDVDAMSRNEIQMFLSKGSLAKYKTKDIKGVTRSAADIIANAAKEFTLNPRVILVILQKEQSLVESPKATQKQLDWAMGYAICDDCSKSDPRLQKYRGFGKQIYFATKHIREAYLSKLLIQGKTSSGYGPGIESMIDGAALVPQNNATAALYTYTPHKQGNVNFMNIWNRWFTKMFPDGTLIQSRKTGGVWLVQGGKKRPIISEAVLKSRFNANTILPTSISIIEQYPDGAPIDFPNYSLLRSPTGSIYLIVDNVRRGFISMNALRDAGFSIHDVIQVKQKDLTRYTEGPLIFPSTYSSL</sequence>
<proteinExistence type="predicted"/>